<evidence type="ECO:0000313" key="1">
    <source>
        <dbReference type="EMBL" id="PNH05751.1"/>
    </source>
</evidence>
<dbReference type="EMBL" id="PGGS01000281">
    <property type="protein sequence ID" value="PNH05751.1"/>
    <property type="molecule type" value="Genomic_DNA"/>
</dbReference>
<proteinExistence type="predicted"/>
<gene>
    <name evidence="1" type="ORF">TSOC_007952</name>
</gene>
<dbReference type="PANTHER" id="PTHR34786:SF1">
    <property type="entry name" value="OS09G0504900 PROTEIN"/>
    <property type="match status" value="1"/>
</dbReference>
<sequence>MSAEAGRAWALPAALRRTVQLSSYGDLAPVFRAANIPVLRGCLQAAPLWAEVGMLERLLYKNAHQHRGSHFMRYLQEARRTLSQLRGLQLPQLLDDLHFLLQRGGAAGPVGPLSTAEAAGGGAPPPGLLGRASKAACSVGAGRGGSSGRKSYQLPSKEGLEAVLSHLIAGTALVRGLQVPLHAASAHLSAQLALTYFVPLATTALAMLARIK</sequence>
<feature type="non-terminal residue" evidence="1">
    <location>
        <position position="212"/>
    </location>
</feature>
<accession>A0A2J7ZZQ3</accession>
<dbReference type="AlphaFoldDB" id="A0A2J7ZZQ3"/>
<protein>
    <recommendedName>
        <fullName evidence="3">Nucleolus and neural progenitor protein-like N-terminal domain-containing protein</fullName>
    </recommendedName>
</protein>
<organism evidence="1 2">
    <name type="scientific">Tetrabaena socialis</name>
    <dbReference type="NCBI Taxonomy" id="47790"/>
    <lineage>
        <taxon>Eukaryota</taxon>
        <taxon>Viridiplantae</taxon>
        <taxon>Chlorophyta</taxon>
        <taxon>core chlorophytes</taxon>
        <taxon>Chlorophyceae</taxon>
        <taxon>CS clade</taxon>
        <taxon>Chlamydomonadales</taxon>
        <taxon>Tetrabaenaceae</taxon>
        <taxon>Tetrabaena</taxon>
    </lineage>
</organism>
<dbReference type="OrthoDB" id="114080at2759"/>
<reference evidence="1 2" key="1">
    <citation type="journal article" date="2017" name="Mol. Biol. Evol.">
        <title>The 4-celled Tetrabaena socialis nuclear genome reveals the essential components for genetic control of cell number at the origin of multicellularity in the volvocine lineage.</title>
        <authorList>
            <person name="Featherston J."/>
            <person name="Arakaki Y."/>
            <person name="Hanschen E.R."/>
            <person name="Ferris P.J."/>
            <person name="Michod R.E."/>
            <person name="Olson B.J.S.C."/>
            <person name="Nozaki H."/>
            <person name="Durand P.M."/>
        </authorList>
    </citation>
    <scope>NUCLEOTIDE SEQUENCE [LARGE SCALE GENOMIC DNA]</scope>
    <source>
        <strain evidence="1 2">NIES-571</strain>
    </source>
</reference>
<evidence type="ECO:0008006" key="3">
    <source>
        <dbReference type="Google" id="ProtNLM"/>
    </source>
</evidence>
<name>A0A2J7ZZQ3_9CHLO</name>
<evidence type="ECO:0000313" key="2">
    <source>
        <dbReference type="Proteomes" id="UP000236333"/>
    </source>
</evidence>
<dbReference type="Proteomes" id="UP000236333">
    <property type="component" value="Unassembled WGS sequence"/>
</dbReference>
<dbReference type="PANTHER" id="PTHR34786">
    <property type="entry name" value="OS09G0504900 PROTEIN"/>
    <property type="match status" value="1"/>
</dbReference>
<keyword evidence="2" id="KW-1185">Reference proteome</keyword>
<comment type="caution">
    <text evidence="1">The sequence shown here is derived from an EMBL/GenBank/DDBJ whole genome shotgun (WGS) entry which is preliminary data.</text>
</comment>